<organism evidence="1">
    <name type="scientific">viral metagenome</name>
    <dbReference type="NCBI Taxonomy" id="1070528"/>
    <lineage>
        <taxon>unclassified sequences</taxon>
        <taxon>metagenomes</taxon>
        <taxon>organismal metagenomes</taxon>
    </lineage>
</organism>
<name>A0A6M3IH91_9ZZZZ</name>
<proteinExistence type="predicted"/>
<protein>
    <submittedName>
        <fullName evidence="1">Uncharacterized protein</fullName>
    </submittedName>
</protein>
<evidence type="ECO:0000313" key="1">
    <source>
        <dbReference type="EMBL" id="QJA56773.1"/>
    </source>
</evidence>
<reference evidence="1" key="1">
    <citation type="submission" date="2020-03" db="EMBL/GenBank/DDBJ databases">
        <title>The deep terrestrial virosphere.</title>
        <authorList>
            <person name="Holmfeldt K."/>
            <person name="Nilsson E."/>
            <person name="Simone D."/>
            <person name="Lopez-Fernandez M."/>
            <person name="Wu X."/>
            <person name="de Brujin I."/>
            <person name="Lundin D."/>
            <person name="Andersson A."/>
            <person name="Bertilsson S."/>
            <person name="Dopson M."/>
        </authorList>
    </citation>
    <scope>NUCLEOTIDE SEQUENCE</scope>
    <source>
        <strain evidence="1">MM415B01794</strain>
    </source>
</reference>
<dbReference type="EMBL" id="MT141238">
    <property type="protein sequence ID" value="QJA56773.1"/>
    <property type="molecule type" value="Genomic_DNA"/>
</dbReference>
<accession>A0A6M3IH91</accession>
<sequence length="68" mass="7308">MFTKKGWKYWLKGLISAVVGGMANSVAVSAIAPETFNFQEGFNKLLLVCVVSGIISAANYLKESPVPD</sequence>
<dbReference type="AlphaFoldDB" id="A0A6M3IH91"/>
<gene>
    <name evidence="1" type="ORF">MM415B01794_0003</name>
</gene>